<dbReference type="Proteomes" id="UP000019249">
    <property type="component" value="Unassembled WGS sequence"/>
</dbReference>
<dbReference type="EMBL" id="AODF01000008">
    <property type="protein sequence ID" value="EUJ33062.1"/>
    <property type="molecule type" value="Genomic_DNA"/>
</dbReference>
<name>A0ABN0RGR5_9LIST</name>
<evidence type="ECO:0000313" key="2">
    <source>
        <dbReference type="Proteomes" id="UP000019249"/>
    </source>
</evidence>
<dbReference type="InterPro" id="IPR035985">
    <property type="entry name" value="Ubiquitin-activating_enz"/>
</dbReference>
<organism evidence="1 2">
    <name type="scientific">Listeria floridensis FSL S10-1187</name>
    <dbReference type="NCBI Taxonomy" id="1265817"/>
    <lineage>
        <taxon>Bacteria</taxon>
        <taxon>Bacillati</taxon>
        <taxon>Bacillota</taxon>
        <taxon>Bacilli</taxon>
        <taxon>Bacillales</taxon>
        <taxon>Listeriaceae</taxon>
        <taxon>Listeria</taxon>
    </lineage>
</organism>
<proteinExistence type="predicted"/>
<reference evidence="1 2" key="1">
    <citation type="journal article" date="2014" name="Int. J. Syst. Evol. Microbiol.">
        <title>Listeria floridensis sp. nov., Listeria aquatica sp. nov., Listeria cornellensis sp. nov., Listeria riparia sp. nov. and Listeria grandensis sp. nov., from agricultural and natural environments.</title>
        <authorList>
            <person name="den Bakker H.C."/>
            <person name="Warchocki S."/>
            <person name="Wright E.M."/>
            <person name="Allred A.F."/>
            <person name="Ahlstrom C."/>
            <person name="Manuel C.S."/>
            <person name="Stasiewicz M.J."/>
            <person name="Burrell A."/>
            <person name="Roof S."/>
            <person name="Strawn L."/>
            <person name="Fortes E.D."/>
            <person name="Nightingale K.K."/>
            <person name="Kephart D."/>
            <person name="Wiedmann M."/>
        </authorList>
    </citation>
    <scope>NUCLEOTIDE SEQUENCE [LARGE SCALE GENOMIC DNA]</scope>
    <source>
        <strain evidence="1 2">FSL S10-1187</strain>
    </source>
</reference>
<protein>
    <submittedName>
        <fullName evidence="1">Molybdopterin biosynthesis protein MoeB</fullName>
    </submittedName>
</protein>
<keyword evidence="2" id="KW-1185">Reference proteome</keyword>
<gene>
    <name evidence="1" type="ORF">MFLO_05685</name>
</gene>
<dbReference type="SUPFAM" id="SSF69572">
    <property type="entry name" value="Activating enzymes of the ubiquitin-like proteins"/>
    <property type="match status" value="1"/>
</dbReference>
<evidence type="ECO:0000313" key="1">
    <source>
        <dbReference type="EMBL" id="EUJ33062.1"/>
    </source>
</evidence>
<accession>A0ABN0RGR5</accession>
<comment type="caution">
    <text evidence="1">The sequence shown here is derived from an EMBL/GenBank/DDBJ whole genome shotgun (WGS) entry which is preliminary data.</text>
</comment>
<sequence>MIGETPQTNEASCDIIGVHAPLIPIVAGFQISLLTRMLLDEDFEYNTFYQLDNWDMTFNKLKIQKRKECLSCGGAGSESLVFSDQPILLCGKDSVQFRLPNRSRAEFPQIGKRLLAERISYTENPFILSFIFSGFEFSIFKNGRVLIHGTSDLAEAKKVYQHFFN</sequence>
<dbReference type="Gene3D" id="3.40.50.720">
    <property type="entry name" value="NAD(P)-binding Rossmann-like Domain"/>
    <property type="match status" value="1"/>
</dbReference>